<organism evidence="3 4">
    <name type="scientific">Candidatus Berkelbacteria bacterium CG10_big_fil_rev_8_21_14_0_10_43_14</name>
    <dbReference type="NCBI Taxonomy" id="1974515"/>
    <lineage>
        <taxon>Bacteria</taxon>
        <taxon>Candidatus Berkelbacteria</taxon>
    </lineage>
</organism>
<dbReference type="GO" id="GO:0003676">
    <property type="term" value="F:nucleic acid binding"/>
    <property type="evidence" value="ECO:0007669"/>
    <property type="project" value="InterPro"/>
</dbReference>
<dbReference type="Pfam" id="PF02272">
    <property type="entry name" value="DHHA1"/>
    <property type="match status" value="1"/>
</dbReference>
<feature type="domain" description="DDH" evidence="1">
    <location>
        <begin position="18"/>
        <end position="161"/>
    </location>
</feature>
<dbReference type="PANTHER" id="PTHR47618">
    <property type="entry name" value="BIFUNCTIONAL OLIGORIBONUCLEASE AND PAP PHOSPHATASE NRNA"/>
    <property type="match status" value="1"/>
</dbReference>
<evidence type="ECO:0000259" key="2">
    <source>
        <dbReference type="Pfam" id="PF02272"/>
    </source>
</evidence>
<dbReference type="Gene3D" id="3.90.1640.10">
    <property type="entry name" value="inorganic pyrophosphatase (n-terminal core)"/>
    <property type="match status" value="1"/>
</dbReference>
<evidence type="ECO:0000259" key="1">
    <source>
        <dbReference type="Pfam" id="PF01368"/>
    </source>
</evidence>
<gene>
    <name evidence="3" type="ORF">COT79_03865</name>
</gene>
<dbReference type="Gene3D" id="3.10.310.30">
    <property type="match status" value="1"/>
</dbReference>
<feature type="domain" description="DHHA1" evidence="2">
    <location>
        <begin position="240"/>
        <end position="307"/>
    </location>
</feature>
<dbReference type="AlphaFoldDB" id="A0A2M6R7V9"/>
<proteinExistence type="predicted"/>
<evidence type="ECO:0000313" key="3">
    <source>
        <dbReference type="EMBL" id="PIS06587.1"/>
    </source>
</evidence>
<dbReference type="PANTHER" id="PTHR47618:SF1">
    <property type="entry name" value="BIFUNCTIONAL OLIGORIBONUCLEASE AND PAP PHOSPHATASE NRNA"/>
    <property type="match status" value="1"/>
</dbReference>
<dbReference type="Pfam" id="PF01368">
    <property type="entry name" value="DHH"/>
    <property type="match status" value="1"/>
</dbReference>
<dbReference type="InterPro" id="IPR003156">
    <property type="entry name" value="DHHA1_dom"/>
</dbReference>
<comment type="caution">
    <text evidence="3">The sequence shown here is derived from an EMBL/GenBank/DDBJ whole genome shotgun (WGS) entry which is preliminary data.</text>
</comment>
<dbReference type="Proteomes" id="UP000231162">
    <property type="component" value="Unassembled WGS sequence"/>
</dbReference>
<dbReference type="SUPFAM" id="SSF64182">
    <property type="entry name" value="DHH phosphoesterases"/>
    <property type="match status" value="1"/>
</dbReference>
<dbReference type="InterPro" id="IPR051319">
    <property type="entry name" value="Oligoribo/pAp-PDE_c-di-AMP_PDE"/>
</dbReference>
<protein>
    <submittedName>
        <fullName evidence="3">Uncharacterized protein</fullName>
    </submittedName>
</protein>
<evidence type="ECO:0000313" key="4">
    <source>
        <dbReference type="Proteomes" id="UP000231162"/>
    </source>
</evidence>
<name>A0A2M6R7V9_9BACT</name>
<dbReference type="InterPro" id="IPR038763">
    <property type="entry name" value="DHH_sf"/>
</dbReference>
<sequence>MRASLDRVIDWLHKYDTILIIIHQFPDGDTIASSLALARALKTLGKTVVVTGKDPVPAPFMFLPESDTIQRDYLGGDWQVIIVLDCGDLKRTGFVERIRSFARDKKRLINIDHHPKNDLHKIANITYFDGSAAAVGEIVTEIIDLLGVRIDKEMATCLLTALYTDTGGFKHSNTTVTTLEYAARFMEAGARLKKISNNISNSKSVASLHIWGIILSRIMYTKKIGLVRSIVTQRDLQECGATLEDLGGAVNLIGAVPGARASMLFVELPDGQIKASLRTESDSVDVSKIAEIFGGGGHKKASGFIINGTIFQEKGKWSIIQSSLGGGMADTRDLKSLA</sequence>
<accession>A0A2M6R7V9</accession>
<reference evidence="4" key="1">
    <citation type="submission" date="2017-09" db="EMBL/GenBank/DDBJ databases">
        <title>Depth-based differentiation of microbial function through sediment-hosted aquifers and enrichment of novel symbionts in the deep terrestrial subsurface.</title>
        <authorList>
            <person name="Probst A.J."/>
            <person name="Ladd B."/>
            <person name="Jarett J.K."/>
            <person name="Geller-Mcgrath D.E."/>
            <person name="Sieber C.M.K."/>
            <person name="Emerson J.B."/>
            <person name="Anantharaman K."/>
            <person name="Thomas B.C."/>
            <person name="Malmstrom R."/>
            <person name="Stieglmeier M."/>
            <person name="Klingl A."/>
            <person name="Woyke T."/>
            <person name="Ryan C.M."/>
            <person name="Banfield J.F."/>
        </authorList>
    </citation>
    <scope>NUCLEOTIDE SEQUENCE [LARGE SCALE GENOMIC DNA]</scope>
</reference>
<dbReference type="EMBL" id="PEZX01000048">
    <property type="protein sequence ID" value="PIS06587.1"/>
    <property type="molecule type" value="Genomic_DNA"/>
</dbReference>
<dbReference type="InterPro" id="IPR001667">
    <property type="entry name" value="DDH_dom"/>
</dbReference>